<evidence type="ECO:0000259" key="2">
    <source>
        <dbReference type="Pfam" id="PF00582"/>
    </source>
</evidence>
<name>A0A4R3VD13_9BURK</name>
<proteinExistence type="inferred from homology"/>
<dbReference type="AlphaFoldDB" id="A0A4R3VD13"/>
<accession>A0A4R3VD13</accession>
<dbReference type="CDD" id="cd00293">
    <property type="entry name" value="USP-like"/>
    <property type="match status" value="1"/>
</dbReference>
<evidence type="ECO:0000313" key="4">
    <source>
        <dbReference type="Proteomes" id="UP000294692"/>
    </source>
</evidence>
<dbReference type="PANTHER" id="PTHR46268:SF6">
    <property type="entry name" value="UNIVERSAL STRESS PROTEIN UP12"/>
    <property type="match status" value="1"/>
</dbReference>
<feature type="domain" description="UspA" evidence="2">
    <location>
        <begin position="2"/>
        <end position="141"/>
    </location>
</feature>
<dbReference type="PRINTS" id="PR01438">
    <property type="entry name" value="UNVRSLSTRESS"/>
</dbReference>
<dbReference type="EMBL" id="SMBX01000002">
    <property type="protein sequence ID" value="TCV01743.1"/>
    <property type="molecule type" value="Genomic_DNA"/>
</dbReference>
<keyword evidence="4" id="KW-1185">Reference proteome</keyword>
<dbReference type="InterPro" id="IPR014729">
    <property type="entry name" value="Rossmann-like_a/b/a_fold"/>
</dbReference>
<dbReference type="PANTHER" id="PTHR46268">
    <property type="entry name" value="STRESS RESPONSE PROTEIN NHAX"/>
    <property type="match status" value="1"/>
</dbReference>
<reference evidence="3 4" key="1">
    <citation type="submission" date="2019-03" db="EMBL/GenBank/DDBJ databases">
        <title>Genomic Encyclopedia of Type Strains, Phase IV (KMG-IV): sequencing the most valuable type-strain genomes for metagenomic binning, comparative biology and taxonomic classification.</title>
        <authorList>
            <person name="Goeker M."/>
        </authorList>
    </citation>
    <scope>NUCLEOTIDE SEQUENCE [LARGE SCALE GENOMIC DNA]</scope>
    <source>
        <strain evidence="3 4">DSM 100048</strain>
    </source>
</reference>
<sequence>MTTILVPVDGSVSSQNAVKAALDWTKGRSDISLHVITIQPPILSGNVSRFVSAQTIHDYYQEEGQKALDAVKPLLEGSGVECKQSVEIGPIAQTIVDYANAHKADYIIMGTRGLSPVSGLLLGSVATKVLSLVNIPVTLVK</sequence>
<comment type="caution">
    <text evidence="3">The sequence shown here is derived from an EMBL/GenBank/DDBJ whole genome shotgun (WGS) entry which is preliminary data.</text>
</comment>
<comment type="similarity">
    <text evidence="1">Belongs to the universal stress protein A family.</text>
</comment>
<organism evidence="3 4">
    <name type="scientific">Paracandidimonas soli</name>
    <dbReference type="NCBI Taxonomy" id="1917182"/>
    <lineage>
        <taxon>Bacteria</taxon>
        <taxon>Pseudomonadati</taxon>
        <taxon>Pseudomonadota</taxon>
        <taxon>Betaproteobacteria</taxon>
        <taxon>Burkholderiales</taxon>
        <taxon>Alcaligenaceae</taxon>
        <taxon>Paracandidimonas</taxon>
    </lineage>
</organism>
<dbReference type="InterPro" id="IPR006016">
    <property type="entry name" value="UspA"/>
</dbReference>
<dbReference type="RefSeq" id="WP_132474518.1">
    <property type="nucleotide sequence ID" value="NZ_JBEBWM010000010.1"/>
</dbReference>
<evidence type="ECO:0000313" key="3">
    <source>
        <dbReference type="EMBL" id="TCV01743.1"/>
    </source>
</evidence>
<dbReference type="Proteomes" id="UP000294692">
    <property type="component" value="Unassembled WGS sequence"/>
</dbReference>
<dbReference type="Pfam" id="PF00582">
    <property type="entry name" value="Usp"/>
    <property type="match status" value="1"/>
</dbReference>
<gene>
    <name evidence="3" type="ORF">EV686_102456</name>
</gene>
<protein>
    <submittedName>
        <fullName evidence="3">Nucleotide-binding universal stress UspA family protein</fullName>
    </submittedName>
</protein>
<evidence type="ECO:0000256" key="1">
    <source>
        <dbReference type="ARBA" id="ARBA00008791"/>
    </source>
</evidence>
<dbReference type="InterPro" id="IPR006015">
    <property type="entry name" value="Universal_stress_UspA"/>
</dbReference>
<dbReference type="OrthoDB" id="5512223at2"/>
<dbReference type="SUPFAM" id="SSF52402">
    <property type="entry name" value="Adenine nucleotide alpha hydrolases-like"/>
    <property type="match status" value="1"/>
</dbReference>
<dbReference type="Gene3D" id="3.40.50.620">
    <property type="entry name" value="HUPs"/>
    <property type="match status" value="1"/>
</dbReference>